<keyword evidence="7" id="KW-1185">Reference proteome</keyword>
<dbReference type="OrthoDB" id="1601at2759"/>
<keyword evidence="4" id="KW-1133">Transmembrane helix</keyword>
<dbReference type="EMBL" id="CAJNIZ010000736">
    <property type="protein sequence ID" value="CAE7173635.1"/>
    <property type="molecule type" value="Genomic_DNA"/>
</dbReference>
<dbReference type="Pfam" id="PF08449">
    <property type="entry name" value="UAA"/>
    <property type="match status" value="1"/>
</dbReference>
<accession>A0A812IQ89</accession>
<evidence type="ECO:0000256" key="5">
    <source>
        <dbReference type="ARBA" id="ARBA00023136"/>
    </source>
</evidence>
<comment type="caution">
    <text evidence="6">The sequence shown here is derived from an EMBL/GenBank/DDBJ whole genome shotgun (WGS) entry which is preliminary data.</text>
</comment>
<dbReference type="AlphaFoldDB" id="A0A812IQ89"/>
<dbReference type="GO" id="GO:0005460">
    <property type="term" value="F:UDP-glucose transmembrane transporter activity"/>
    <property type="evidence" value="ECO:0007669"/>
    <property type="project" value="TreeGrafter"/>
</dbReference>
<dbReference type="Proteomes" id="UP000649617">
    <property type="component" value="Unassembled WGS sequence"/>
</dbReference>
<comment type="subcellular location">
    <subcellularLocation>
        <location evidence="1">Membrane</location>
        <topology evidence="1">Multi-pass membrane protein</topology>
    </subcellularLocation>
</comment>
<keyword evidence="3" id="KW-0812">Transmembrane</keyword>
<evidence type="ECO:0000313" key="7">
    <source>
        <dbReference type="Proteomes" id="UP000649617"/>
    </source>
</evidence>
<gene>
    <name evidence="6" type="primary">HUT1</name>
    <name evidence="6" type="ORF">SPIL2461_LOCUS810</name>
</gene>
<dbReference type="PANTHER" id="PTHR10778:SF18">
    <property type="entry name" value="SUGAR PHOSPHATE TRANSPORTER DOMAIN-CONTAINING PROTEIN"/>
    <property type="match status" value="1"/>
</dbReference>
<dbReference type="InterPro" id="IPR013657">
    <property type="entry name" value="SCL35B1-4/HUT1"/>
</dbReference>
<protein>
    <submittedName>
        <fullName evidence="6">HUT1 protein</fullName>
    </submittedName>
</protein>
<evidence type="ECO:0000256" key="3">
    <source>
        <dbReference type="ARBA" id="ARBA00022692"/>
    </source>
</evidence>
<reference evidence="6" key="1">
    <citation type="submission" date="2021-02" db="EMBL/GenBank/DDBJ databases">
        <authorList>
            <person name="Dougan E. K."/>
            <person name="Rhodes N."/>
            <person name="Thang M."/>
            <person name="Chan C."/>
        </authorList>
    </citation>
    <scope>NUCLEOTIDE SEQUENCE</scope>
</reference>
<keyword evidence="2" id="KW-0813">Transport</keyword>
<organism evidence="6 7">
    <name type="scientific">Symbiodinium pilosum</name>
    <name type="common">Dinoflagellate</name>
    <dbReference type="NCBI Taxonomy" id="2952"/>
    <lineage>
        <taxon>Eukaryota</taxon>
        <taxon>Sar</taxon>
        <taxon>Alveolata</taxon>
        <taxon>Dinophyceae</taxon>
        <taxon>Suessiales</taxon>
        <taxon>Symbiodiniaceae</taxon>
        <taxon>Symbiodinium</taxon>
    </lineage>
</organism>
<evidence type="ECO:0000313" key="6">
    <source>
        <dbReference type="EMBL" id="CAE7173635.1"/>
    </source>
</evidence>
<name>A0A812IQ89_SYMPI</name>
<keyword evidence="5" id="KW-0472">Membrane</keyword>
<dbReference type="GO" id="GO:0005459">
    <property type="term" value="F:UDP-galactose transmembrane transporter activity"/>
    <property type="evidence" value="ECO:0007669"/>
    <property type="project" value="TreeGrafter"/>
</dbReference>
<evidence type="ECO:0000256" key="2">
    <source>
        <dbReference type="ARBA" id="ARBA00022448"/>
    </source>
</evidence>
<dbReference type="GO" id="GO:0005789">
    <property type="term" value="C:endoplasmic reticulum membrane"/>
    <property type="evidence" value="ECO:0007669"/>
    <property type="project" value="TreeGrafter"/>
</dbReference>
<evidence type="ECO:0000256" key="4">
    <source>
        <dbReference type="ARBA" id="ARBA00022989"/>
    </source>
</evidence>
<evidence type="ECO:0000256" key="1">
    <source>
        <dbReference type="ARBA" id="ARBA00004141"/>
    </source>
</evidence>
<sequence>MLPVMIGSLFLGQANFTLRQYLQAAAIISGTSIVSLAEGRSKKSGASTRAGLLLIIGALFCDGVVGGVQRRLQVTCRKEDKQVRPYDLMFWTNLYMAVTSCLLALRSELREGATFCFANPSFAREVVKFSACGALGQASIFYTIANFDSVVCAAVTTTRKLLSVMISVLEGDGLPPMGWLGIGVSSMGIAGEVL</sequence>
<proteinExistence type="predicted"/>
<dbReference type="GO" id="GO:0000139">
    <property type="term" value="C:Golgi membrane"/>
    <property type="evidence" value="ECO:0007669"/>
    <property type="project" value="TreeGrafter"/>
</dbReference>
<dbReference type="PANTHER" id="PTHR10778">
    <property type="entry name" value="SOLUTE CARRIER FAMILY 35 MEMBER B"/>
    <property type="match status" value="1"/>
</dbReference>